<keyword evidence="6 8" id="KW-0539">Nucleus</keyword>
<reference evidence="10" key="1">
    <citation type="journal article" date="2020" name="Stud. Mycol.">
        <title>101 Dothideomycetes genomes: a test case for predicting lifestyles and emergence of pathogens.</title>
        <authorList>
            <person name="Haridas S."/>
            <person name="Albert R."/>
            <person name="Binder M."/>
            <person name="Bloem J."/>
            <person name="Labutti K."/>
            <person name="Salamov A."/>
            <person name="Andreopoulos B."/>
            <person name="Baker S."/>
            <person name="Barry K."/>
            <person name="Bills G."/>
            <person name="Bluhm B."/>
            <person name="Cannon C."/>
            <person name="Castanera R."/>
            <person name="Culley D."/>
            <person name="Daum C."/>
            <person name="Ezra D."/>
            <person name="Gonzalez J."/>
            <person name="Henrissat B."/>
            <person name="Kuo A."/>
            <person name="Liang C."/>
            <person name="Lipzen A."/>
            <person name="Lutzoni F."/>
            <person name="Magnuson J."/>
            <person name="Mondo S."/>
            <person name="Nolan M."/>
            <person name="Ohm R."/>
            <person name="Pangilinan J."/>
            <person name="Park H.-J."/>
            <person name="Ramirez L."/>
            <person name="Alfaro M."/>
            <person name="Sun H."/>
            <person name="Tritt A."/>
            <person name="Yoshinaga Y."/>
            <person name="Zwiers L.-H."/>
            <person name="Turgeon B."/>
            <person name="Goodwin S."/>
            <person name="Spatafora J."/>
            <person name="Crous P."/>
            <person name="Grigoriev I."/>
        </authorList>
    </citation>
    <scope>NUCLEOTIDE SEQUENCE</scope>
    <source>
        <strain evidence="10">CBS 269.34</strain>
    </source>
</reference>
<feature type="compositionally biased region" description="Basic and acidic residues" evidence="9">
    <location>
        <begin position="229"/>
        <end position="258"/>
    </location>
</feature>
<dbReference type="GO" id="GO:0003712">
    <property type="term" value="F:transcription coregulator activity"/>
    <property type="evidence" value="ECO:0007669"/>
    <property type="project" value="InterPro"/>
</dbReference>
<comment type="similarity">
    <text evidence="2 8">Belongs to the Mediator complex subunit 4 family.</text>
</comment>
<evidence type="ECO:0000256" key="4">
    <source>
        <dbReference type="ARBA" id="ARBA00023015"/>
    </source>
</evidence>
<accession>A0A6A6QTN9</accession>
<protein>
    <recommendedName>
        <fullName evidence="3 8">Mediator of RNA polymerase II transcription subunit 4</fullName>
    </recommendedName>
    <alternativeName>
        <fullName evidence="7 8">Mediator complex subunit 4</fullName>
    </alternativeName>
</protein>
<dbReference type="InterPro" id="IPR019258">
    <property type="entry name" value="Mediator_Med4"/>
</dbReference>
<dbReference type="EMBL" id="MU004189">
    <property type="protein sequence ID" value="KAF2495093.1"/>
    <property type="molecule type" value="Genomic_DNA"/>
</dbReference>
<evidence type="ECO:0000256" key="9">
    <source>
        <dbReference type="SAM" id="MobiDB-lite"/>
    </source>
</evidence>
<keyword evidence="4 8" id="KW-0805">Transcription regulation</keyword>
<organism evidence="10 11">
    <name type="scientific">Lophium mytilinum</name>
    <dbReference type="NCBI Taxonomy" id="390894"/>
    <lineage>
        <taxon>Eukaryota</taxon>
        <taxon>Fungi</taxon>
        <taxon>Dikarya</taxon>
        <taxon>Ascomycota</taxon>
        <taxon>Pezizomycotina</taxon>
        <taxon>Dothideomycetes</taxon>
        <taxon>Pleosporomycetidae</taxon>
        <taxon>Mytilinidiales</taxon>
        <taxon>Mytilinidiaceae</taxon>
        <taxon>Lophium</taxon>
    </lineage>
</organism>
<comment type="subunit">
    <text evidence="8">Component of the Mediator complex.</text>
</comment>
<dbReference type="GO" id="GO:0016592">
    <property type="term" value="C:mediator complex"/>
    <property type="evidence" value="ECO:0007669"/>
    <property type="project" value="InterPro"/>
</dbReference>
<evidence type="ECO:0000256" key="2">
    <source>
        <dbReference type="ARBA" id="ARBA00009626"/>
    </source>
</evidence>
<evidence type="ECO:0000256" key="7">
    <source>
        <dbReference type="ARBA" id="ARBA00031257"/>
    </source>
</evidence>
<dbReference type="Pfam" id="PF10018">
    <property type="entry name" value="Med4"/>
    <property type="match status" value="1"/>
</dbReference>
<feature type="region of interest" description="Disordered" evidence="9">
    <location>
        <begin position="120"/>
        <end position="174"/>
    </location>
</feature>
<evidence type="ECO:0000256" key="3">
    <source>
        <dbReference type="ARBA" id="ARBA00020629"/>
    </source>
</evidence>
<evidence type="ECO:0000313" key="10">
    <source>
        <dbReference type="EMBL" id="KAF2495093.1"/>
    </source>
</evidence>
<comment type="subcellular location">
    <subcellularLocation>
        <location evidence="1 8">Nucleus</location>
    </subcellularLocation>
</comment>
<gene>
    <name evidence="8" type="primary">MED4</name>
    <name evidence="10" type="ORF">BU16DRAFT_526978</name>
</gene>
<keyword evidence="11" id="KW-1185">Reference proteome</keyword>
<dbReference type="Proteomes" id="UP000799750">
    <property type="component" value="Unassembled WGS sequence"/>
</dbReference>
<evidence type="ECO:0000313" key="11">
    <source>
        <dbReference type="Proteomes" id="UP000799750"/>
    </source>
</evidence>
<comment type="function">
    <text evidence="8">Component of the Mediator complex, a coactivator involved in the regulated transcription of nearly all RNA polymerase II-dependent genes. Mediator functions as a bridge to convey information from gene-specific regulatory proteins to the basal RNA polymerase II transcription machinery. Mediator is recruited to promoters by direct interactions with regulatory proteins and serves as a scaffold for the assembly of a functional preinitiation complex with RNA polymerase II and the general transcription factors.</text>
</comment>
<evidence type="ECO:0000256" key="5">
    <source>
        <dbReference type="ARBA" id="ARBA00023163"/>
    </source>
</evidence>
<evidence type="ECO:0000256" key="8">
    <source>
        <dbReference type="RuleBase" id="RU364141"/>
    </source>
</evidence>
<keyword evidence="8" id="KW-0010">Activator</keyword>
<dbReference type="OrthoDB" id="1929813at2759"/>
<feature type="compositionally biased region" description="Polar residues" evidence="9">
    <location>
        <begin position="137"/>
        <end position="159"/>
    </location>
</feature>
<evidence type="ECO:0000256" key="1">
    <source>
        <dbReference type="ARBA" id="ARBA00004123"/>
    </source>
</evidence>
<sequence>MDVILQTQFQRVETALNTLIDSITSYNPSTQAAVNLVAADDDLSKELDQLAVHQANYARILSLRQTVASLEGQLKGSLTTLADLRKELLATPATTFPASSRHVPFDEVLQFAKNLAKYTAPSAIRPPPAKEEAPAGQTDQTDVNMSNGVGTPANQGTNHDATKENGDGKAQSTLTQAQKDWLEEASRAPFMPWPTDNIIRGGALGHIQGMVNRGQDPATVLGPAEQEAEDKRRAEEVEREKQEQQEREAEAEARRRESAYVSSARPAQQPHAVFQGLDMYDPDDE</sequence>
<name>A0A6A6QTN9_9PEZI</name>
<proteinExistence type="inferred from homology"/>
<dbReference type="GO" id="GO:0006357">
    <property type="term" value="P:regulation of transcription by RNA polymerase II"/>
    <property type="evidence" value="ECO:0007669"/>
    <property type="project" value="InterPro"/>
</dbReference>
<keyword evidence="5 8" id="KW-0804">Transcription</keyword>
<feature type="region of interest" description="Disordered" evidence="9">
    <location>
        <begin position="223"/>
        <end position="285"/>
    </location>
</feature>
<dbReference type="AlphaFoldDB" id="A0A6A6QTN9"/>
<evidence type="ECO:0000256" key="6">
    <source>
        <dbReference type="ARBA" id="ARBA00023242"/>
    </source>
</evidence>